<evidence type="ECO:0000259" key="2">
    <source>
        <dbReference type="Pfam" id="PF05901"/>
    </source>
</evidence>
<protein>
    <submittedName>
        <fullName evidence="3">Excalibur calcium-binding domain-containing protein</fullName>
    </submittedName>
</protein>
<dbReference type="InterPro" id="IPR008613">
    <property type="entry name" value="Excalibur_Ca-bd_domain"/>
</dbReference>
<evidence type="ECO:0000313" key="3">
    <source>
        <dbReference type="EMBL" id="MCM0622342.1"/>
    </source>
</evidence>
<dbReference type="EMBL" id="JAMOIL010000033">
    <property type="protein sequence ID" value="MCM0622342.1"/>
    <property type="molecule type" value="Genomic_DNA"/>
</dbReference>
<dbReference type="RefSeq" id="WP_250828568.1">
    <property type="nucleotide sequence ID" value="NZ_JAMOIL010000033.1"/>
</dbReference>
<dbReference type="Pfam" id="PF05901">
    <property type="entry name" value="Excalibur"/>
    <property type="match status" value="1"/>
</dbReference>
<keyword evidence="1" id="KW-0732">Signal</keyword>
<comment type="caution">
    <text evidence="3">The sequence shown here is derived from an EMBL/GenBank/DDBJ whole genome shotgun (WGS) entry which is preliminary data.</text>
</comment>
<feature type="signal peptide" evidence="1">
    <location>
        <begin position="1"/>
        <end position="23"/>
    </location>
</feature>
<feature type="domain" description="Excalibur calcium-binding" evidence="2">
    <location>
        <begin position="32"/>
        <end position="87"/>
    </location>
</feature>
<accession>A0A9X2IGG2</accession>
<dbReference type="AlphaFoldDB" id="A0A9X2IGG2"/>
<sequence>MARHFIGSAAVAALMVGSLTAVAAPAQAATDFANCDAMHKVYKYGVAKSKRAAKRQVRSGHYRPAVRLKVYRANRESDADKDGTACEVTA</sequence>
<dbReference type="Proteomes" id="UP001139485">
    <property type="component" value="Unassembled WGS sequence"/>
</dbReference>
<proteinExistence type="predicted"/>
<organism evidence="3 4">
    <name type="scientific">Nocardioides bruguierae</name>
    <dbReference type="NCBI Taxonomy" id="2945102"/>
    <lineage>
        <taxon>Bacteria</taxon>
        <taxon>Bacillati</taxon>
        <taxon>Actinomycetota</taxon>
        <taxon>Actinomycetes</taxon>
        <taxon>Propionibacteriales</taxon>
        <taxon>Nocardioidaceae</taxon>
        <taxon>Nocardioides</taxon>
    </lineage>
</organism>
<evidence type="ECO:0000256" key="1">
    <source>
        <dbReference type="SAM" id="SignalP"/>
    </source>
</evidence>
<gene>
    <name evidence="3" type="ORF">M8330_18775</name>
</gene>
<name>A0A9X2IGG2_9ACTN</name>
<reference evidence="3" key="1">
    <citation type="submission" date="2022-05" db="EMBL/GenBank/DDBJ databases">
        <authorList>
            <person name="Tuo L."/>
        </authorList>
    </citation>
    <scope>NUCLEOTIDE SEQUENCE</scope>
    <source>
        <strain evidence="3">BSK12Z-4</strain>
    </source>
</reference>
<evidence type="ECO:0000313" key="4">
    <source>
        <dbReference type="Proteomes" id="UP001139485"/>
    </source>
</evidence>
<keyword evidence="4" id="KW-1185">Reference proteome</keyword>
<feature type="chain" id="PRO_5040797588" evidence="1">
    <location>
        <begin position="24"/>
        <end position="90"/>
    </location>
</feature>